<dbReference type="CDD" id="cd00200">
    <property type="entry name" value="WD40"/>
    <property type="match status" value="2"/>
</dbReference>
<dbReference type="Pfam" id="PF17111">
    <property type="entry name" value="PigL_N"/>
    <property type="match status" value="1"/>
</dbReference>
<organism evidence="6 7">
    <name type="scientific">Penicillium fimorum</name>
    <dbReference type="NCBI Taxonomy" id="1882269"/>
    <lineage>
        <taxon>Eukaryota</taxon>
        <taxon>Fungi</taxon>
        <taxon>Dikarya</taxon>
        <taxon>Ascomycota</taxon>
        <taxon>Pezizomycotina</taxon>
        <taxon>Eurotiomycetes</taxon>
        <taxon>Eurotiomycetidae</taxon>
        <taxon>Eurotiales</taxon>
        <taxon>Aspergillaceae</taxon>
        <taxon>Penicillium</taxon>
    </lineage>
</organism>
<evidence type="ECO:0000256" key="2">
    <source>
        <dbReference type="ARBA" id="ARBA00022737"/>
    </source>
</evidence>
<dbReference type="PROSITE" id="PS50837">
    <property type="entry name" value="NACHT"/>
    <property type="match status" value="1"/>
</dbReference>
<dbReference type="EMBL" id="JAPWDS010000006">
    <property type="protein sequence ID" value="KAJ5493959.1"/>
    <property type="molecule type" value="Genomic_DNA"/>
</dbReference>
<dbReference type="OrthoDB" id="674604at2759"/>
<sequence>MDPLSGATSVMAVVQLTASIVQICAKYLNNVKNAREDIQRLQEKTAALAHVLQSIDDLTGQINGNKLATTQDLVHNIARCSSTLVNLKDKIDPGTTQNPMRKWGLRAFKWPLARTEVDDAITELELYNTTFSLSLQVDQMRSIHSIHQKIDLTRLQTAKGATYDSYDNQHIECLAGTRINLLQEIEAWAQSPHGKCIFWLNGMAGTGKSTISRTVASSLNRQQLLGASFFFKRGEEDRATAKMLFPTLTEQLVVGIPQMLPQVQEAIDEDPNISQKVLREQFEKLLLNPLLSIKPQQGITSRVIVIDALDECDLDDIGVVLRLLPQIQKSTSVHLRFLLTSRPELPIRLGFNEITDDHQDLVLHEIAKPVIDHDISLYLEDQLLRLKQKHSLPADWPGNAATRELVDRAVPLFIAAVTLCRFIGDTKWNPQKRLEAILKDQSTYASKMDRTYIPVLKQLLTGQDETESQELLNEFKEIVGVIIDLATPLSINSLSQLVKKEPDDIKCRLDQLHSVLTVPSDFDEPVRLLHLSFRDFLLDHHRDNSEFWINSKDTNQRLAAACLRIMHNNLKKKICNLSSEGTEYNDIKKGSIQETINPELRYACRYWVHHLVQCSDLARMIEDTFLFLKTHFLHWVEALSLLRFTSETLGILDQLQTAISGHDCPPLLCFLHDAKRFFLKNSQIVDLAPLQIYCAGLIFAPQTAILRGMFEEDIPEWICQLPRVEERWGALTQTLEGHSFSVQSVAFSPNGRLLASGSSDHTVRVWDAATGALTQTLEGHSNCVQSVVFSPNGQLIASGSGDTTVRVWDAATGALTQTLEGHSRFVQSVVFSPDGRLLASGCDDATIRVWNPATGAHIQTLDSYPDWVLAMAFSADSRLLASSSHGSTVRVWDTVTGELIHTLKDYTSSVESVAFSPDGRLLVLGAHDSIVRVWEPMEGKLIQTLEGHSQEICSVAYSPDGRLIASGSGDTTVRVWDAVTGTLIQTLEGHVNRVLSVAFSPDGRLASGSGDTTVRVWDLATGPLTQTLEGHSDWIYSVAFSPDGRLLASGSDDKTVGIWDVATGALTQTLEGHSSWIHSVAFSFDGRLIASGSFDHTIRVWDAATGALIQTLTGDYVIWSIAFSPDGRLASGSNEPTIRVWDPVAGTLLQTIEDHPDRPWSVAFSADGQLLASGSGNGKVFIWDPVAGALIHTLEGHSEQVMSVAFSPDGRLASGSDDHTVRLWDPVSGALTQTWQFEEPVTRLEFSPDSLYVHTNLGTFDCQSRCDDNLFHQLHGNIGISIVDKQWIYLNGKKVLWLPVDSRPNCSKTNGNLLALGHGSGGVSFLGFCL</sequence>
<evidence type="ECO:0000256" key="1">
    <source>
        <dbReference type="ARBA" id="ARBA00022574"/>
    </source>
</evidence>
<dbReference type="Gene3D" id="3.40.50.300">
    <property type="entry name" value="P-loop containing nucleotide triphosphate hydrolases"/>
    <property type="match status" value="1"/>
</dbReference>
<dbReference type="Pfam" id="PF00400">
    <property type="entry name" value="WD40"/>
    <property type="match status" value="12"/>
</dbReference>
<dbReference type="InterPro" id="IPR015943">
    <property type="entry name" value="WD40/YVTN_repeat-like_dom_sf"/>
</dbReference>
<dbReference type="PROSITE" id="PS50294">
    <property type="entry name" value="WD_REPEATS_REGION"/>
    <property type="match status" value="11"/>
</dbReference>
<dbReference type="InterPro" id="IPR007111">
    <property type="entry name" value="NACHT_NTPase"/>
</dbReference>
<feature type="repeat" description="WD" evidence="3">
    <location>
        <begin position="903"/>
        <end position="944"/>
    </location>
</feature>
<dbReference type="PANTHER" id="PTHR19879:SF9">
    <property type="entry name" value="TRANSCRIPTION INITIATION FACTOR TFIID SUBUNIT 5"/>
    <property type="match status" value="1"/>
</dbReference>
<keyword evidence="1 3" id="KW-0853">WD repeat</keyword>
<dbReference type="InterPro" id="IPR020472">
    <property type="entry name" value="WD40_PAC1"/>
</dbReference>
<dbReference type="PRINTS" id="PR00320">
    <property type="entry name" value="GPROTEINBRPT"/>
</dbReference>
<feature type="repeat" description="WD" evidence="3">
    <location>
        <begin position="1194"/>
        <end position="1234"/>
    </location>
</feature>
<evidence type="ECO:0000259" key="5">
    <source>
        <dbReference type="PROSITE" id="PS50837"/>
    </source>
</evidence>
<dbReference type="InterPro" id="IPR036322">
    <property type="entry name" value="WD40_repeat_dom_sf"/>
</dbReference>
<dbReference type="InterPro" id="IPR031348">
    <property type="entry name" value="PigL_N"/>
</dbReference>
<reference evidence="6" key="1">
    <citation type="submission" date="2022-12" db="EMBL/GenBank/DDBJ databases">
        <authorList>
            <person name="Petersen C."/>
        </authorList>
    </citation>
    <scope>NUCLEOTIDE SEQUENCE</scope>
    <source>
        <strain evidence="6">IBT 29495</strain>
    </source>
</reference>
<dbReference type="SMART" id="SM00320">
    <property type="entry name" value="WD40"/>
    <property type="match status" value="12"/>
</dbReference>
<dbReference type="Proteomes" id="UP001149954">
    <property type="component" value="Unassembled WGS sequence"/>
</dbReference>
<dbReference type="SUPFAM" id="SSF52540">
    <property type="entry name" value="P-loop containing nucleoside triphosphate hydrolases"/>
    <property type="match status" value="1"/>
</dbReference>
<feature type="repeat" description="WD" evidence="3">
    <location>
        <begin position="1028"/>
        <end position="1069"/>
    </location>
</feature>
<comment type="caution">
    <text evidence="6">The sequence shown here is derived from an EMBL/GenBank/DDBJ whole genome shotgun (WGS) entry which is preliminary data.</text>
</comment>
<protein>
    <recommendedName>
        <fullName evidence="5">NACHT domain-containing protein</fullName>
    </recommendedName>
</protein>
<feature type="repeat" description="WD" evidence="3">
    <location>
        <begin position="987"/>
        <end position="1027"/>
    </location>
</feature>
<dbReference type="InterPro" id="IPR027417">
    <property type="entry name" value="P-loop_NTPase"/>
</dbReference>
<dbReference type="PROSITE" id="PS50082">
    <property type="entry name" value="WD_REPEATS_2"/>
    <property type="match status" value="12"/>
</dbReference>
<accession>A0A9X0C1F0</accession>
<proteinExistence type="predicted"/>
<evidence type="ECO:0000313" key="7">
    <source>
        <dbReference type="Proteomes" id="UP001149954"/>
    </source>
</evidence>
<feature type="domain" description="NACHT" evidence="5">
    <location>
        <begin position="196"/>
        <end position="343"/>
    </location>
</feature>
<dbReference type="InterPro" id="IPR019775">
    <property type="entry name" value="WD40_repeat_CS"/>
</dbReference>
<gene>
    <name evidence="6" type="ORF">N7463_010046</name>
</gene>
<dbReference type="InterPro" id="IPR001680">
    <property type="entry name" value="WD40_rpt"/>
</dbReference>
<dbReference type="PROSITE" id="PS00678">
    <property type="entry name" value="WD_REPEATS_1"/>
    <property type="match status" value="5"/>
</dbReference>
<feature type="repeat" description="WD" evidence="3">
    <location>
        <begin position="945"/>
        <end position="986"/>
    </location>
</feature>
<dbReference type="FunFam" id="2.130.10.10:FF:000228">
    <property type="entry name" value="COMPASS-like H3K4 histone methylase component WDR5A"/>
    <property type="match status" value="1"/>
</dbReference>
<dbReference type="GO" id="GO:0035097">
    <property type="term" value="C:histone methyltransferase complex"/>
    <property type="evidence" value="ECO:0007669"/>
    <property type="project" value="UniProtKB-ARBA"/>
</dbReference>
<feature type="repeat" description="WD" evidence="3">
    <location>
        <begin position="1152"/>
        <end position="1193"/>
    </location>
</feature>
<name>A0A9X0C1F0_9EURO</name>
<keyword evidence="2" id="KW-0677">Repeat</keyword>
<feature type="repeat" description="WD" evidence="3">
    <location>
        <begin position="1070"/>
        <end position="1111"/>
    </location>
</feature>
<dbReference type="SUPFAM" id="SSF50978">
    <property type="entry name" value="WD40 repeat-like"/>
    <property type="match status" value="2"/>
</dbReference>
<feature type="repeat" description="WD" evidence="3">
    <location>
        <begin position="819"/>
        <end position="860"/>
    </location>
</feature>
<feature type="coiled-coil region" evidence="4">
    <location>
        <begin position="24"/>
        <end position="51"/>
    </location>
</feature>
<dbReference type="SMART" id="SM00564">
    <property type="entry name" value="PQQ"/>
    <property type="match status" value="9"/>
</dbReference>
<evidence type="ECO:0000313" key="6">
    <source>
        <dbReference type="EMBL" id="KAJ5493959.1"/>
    </source>
</evidence>
<dbReference type="InterPro" id="IPR056884">
    <property type="entry name" value="NPHP3-like_N"/>
</dbReference>
<evidence type="ECO:0000256" key="4">
    <source>
        <dbReference type="SAM" id="Coils"/>
    </source>
</evidence>
<keyword evidence="7" id="KW-1185">Reference proteome</keyword>
<evidence type="ECO:0000256" key="3">
    <source>
        <dbReference type="PROSITE-ProRule" id="PRU00221"/>
    </source>
</evidence>
<dbReference type="Gene3D" id="2.130.10.10">
    <property type="entry name" value="YVTN repeat-like/Quinoprotein amine dehydrogenase"/>
    <property type="match status" value="5"/>
</dbReference>
<dbReference type="Pfam" id="PF24883">
    <property type="entry name" value="NPHP3_N"/>
    <property type="match status" value="1"/>
</dbReference>
<feature type="repeat" description="WD" evidence="3">
    <location>
        <begin position="1118"/>
        <end position="1151"/>
    </location>
</feature>
<dbReference type="PANTHER" id="PTHR19879">
    <property type="entry name" value="TRANSCRIPTION INITIATION FACTOR TFIID"/>
    <property type="match status" value="1"/>
</dbReference>
<dbReference type="InterPro" id="IPR018391">
    <property type="entry name" value="PQQ_b-propeller_rpt"/>
</dbReference>
<reference evidence="6" key="2">
    <citation type="journal article" date="2023" name="IMA Fungus">
        <title>Comparative genomic study of the Penicillium genus elucidates a diverse pangenome and 15 lateral gene transfer events.</title>
        <authorList>
            <person name="Petersen C."/>
            <person name="Sorensen T."/>
            <person name="Nielsen M.R."/>
            <person name="Sondergaard T.E."/>
            <person name="Sorensen J.L."/>
            <person name="Fitzpatrick D.A."/>
            <person name="Frisvad J.C."/>
            <person name="Nielsen K.L."/>
        </authorList>
    </citation>
    <scope>NUCLEOTIDE SEQUENCE</scope>
    <source>
        <strain evidence="6">IBT 29495</strain>
    </source>
</reference>
<feature type="repeat" description="WD" evidence="3">
    <location>
        <begin position="861"/>
        <end position="902"/>
    </location>
</feature>
<feature type="repeat" description="WD" evidence="3">
    <location>
        <begin position="777"/>
        <end position="818"/>
    </location>
</feature>
<feature type="repeat" description="WD" evidence="3">
    <location>
        <begin position="735"/>
        <end position="776"/>
    </location>
</feature>
<keyword evidence="4" id="KW-0175">Coiled coil</keyword>